<feature type="binding site" evidence="4">
    <location>
        <position position="97"/>
    </location>
    <ligand>
        <name>a divalent metal cation</name>
        <dbReference type="ChEBI" id="CHEBI:60240"/>
        <label>1</label>
    </ligand>
</feature>
<organism evidence="5 6">
    <name type="scientific">OM182 bacterium MED-G24</name>
    <dbReference type="NCBI Taxonomy" id="1986255"/>
    <lineage>
        <taxon>Bacteria</taxon>
        <taxon>Pseudomonadati</taxon>
        <taxon>Pseudomonadota</taxon>
        <taxon>Gammaproteobacteria</taxon>
        <taxon>OMG group</taxon>
        <taxon>OM182 clade</taxon>
    </lineage>
</organism>
<dbReference type="InterPro" id="IPR001130">
    <property type="entry name" value="TatD-like"/>
</dbReference>
<dbReference type="PROSITE" id="PS01090">
    <property type="entry name" value="TATD_2"/>
    <property type="match status" value="1"/>
</dbReference>
<dbReference type="Gene3D" id="3.20.20.140">
    <property type="entry name" value="Metal-dependent hydrolases"/>
    <property type="match status" value="1"/>
</dbReference>
<feature type="binding site" evidence="4">
    <location>
        <position position="209"/>
    </location>
    <ligand>
        <name>a divalent metal cation</name>
        <dbReference type="ChEBI" id="CHEBI:60240"/>
        <label>1</label>
    </ligand>
</feature>
<evidence type="ECO:0000256" key="1">
    <source>
        <dbReference type="ARBA" id="ARBA00009275"/>
    </source>
</evidence>
<dbReference type="PANTHER" id="PTHR46124:SF3">
    <property type="entry name" value="HYDROLASE"/>
    <property type="match status" value="1"/>
</dbReference>
<evidence type="ECO:0000313" key="5">
    <source>
        <dbReference type="EMBL" id="PDH37533.1"/>
    </source>
</evidence>
<evidence type="ECO:0000256" key="2">
    <source>
        <dbReference type="ARBA" id="ARBA00022723"/>
    </source>
</evidence>
<dbReference type="Pfam" id="PF01026">
    <property type="entry name" value="TatD_DNase"/>
    <property type="match status" value="1"/>
</dbReference>
<dbReference type="AlphaFoldDB" id="A0A2A5WML6"/>
<comment type="similarity">
    <text evidence="1">Belongs to the metallo-dependent hydrolases superfamily. TatD-type hydrolase family.</text>
</comment>
<keyword evidence="2 4" id="KW-0479">Metal-binding</keyword>
<proteinExistence type="inferred from homology"/>
<dbReference type="FunFam" id="3.20.20.140:FF:000005">
    <property type="entry name" value="TatD family hydrolase"/>
    <property type="match status" value="1"/>
</dbReference>
<protein>
    <submittedName>
        <fullName evidence="5">Hydrolase TatD</fullName>
    </submittedName>
</protein>
<dbReference type="PROSITE" id="PS01091">
    <property type="entry name" value="TATD_3"/>
    <property type="match status" value="1"/>
</dbReference>
<evidence type="ECO:0000313" key="6">
    <source>
        <dbReference type="Proteomes" id="UP000219327"/>
    </source>
</evidence>
<feature type="binding site" evidence="4">
    <location>
        <position position="133"/>
    </location>
    <ligand>
        <name>a divalent metal cation</name>
        <dbReference type="ChEBI" id="CHEBI:60240"/>
        <label>2</label>
    </ligand>
</feature>
<comment type="caution">
    <text evidence="5">The sequence shown here is derived from an EMBL/GenBank/DDBJ whole genome shotgun (WGS) entry which is preliminary data.</text>
</comment>
<dbReference type="PANTHER" id="PTHR46124">
    <property type="entry name" value="D-AMINOACYL-TRNA DEACYLASE"/>
    <property type="match status" value="1"/>
</dbReference>
<dbReference type="InterPro" id="IPR018228">
    <property type="entry name" value="DNase_TatD-rel_CS"/>
</dbReference>
<dbReference type="Proteomes" id="UP000219327">
    <property type="component" value="Unassembled WGS sequence"/>
</dbReference>
<dbReference type="GO" id="GO:0016788">
    <property type="term" value="F:hydrolase activity, acting on ester bonds"/>
    <property type="evidence" value="ECO:0007669"/>
    <property type="project" value="InterPro"/>
</dbReference>
<dbReference type="GO" id="GO:0005829">
    <property type="term" value="C:cytosol"/>
    <property type="evidence" value="ECO:0007669"/>
    <property type="project" value="TreeGrafter"/>
</dbReference>
<name>A0A2A5WML6_9GAMM</name>
<dbReference type="EMBL" id="NTKD01000047">
    <property type="protein sequence ID" value="PDH37533.1"/>
    <property type="molecule type" value="Genomic_DNA"/>
</dbReference>
<accession>A0A2A5WML6</accession>
<reference evidence="5 6" key="1">
    <citation type="submission" date="2017-08" db="EMBL/GenBank/DDBJ databases">
        <title>Fine stratification of microbial communities through a metagenomic profile of the photic zone.</title>
        <authorList>
            <person name="Haro-Moreno J.M."/>
            <person name="Lopez-Perez M."/>
            <person name="De La Torre J."/>
            <person name="Picazo A."/>
            <person name="Camacho A."/>
            <person name="Rodriguez-Valera F."/>
        </authorList>
    </citation>
    <scope>NUCLEOTIDE SEQUENCE [LARGE SCALE GENOMIC DNA]</scope>
    <source>
        <strain evidence="5">MED-G24</strain>
    </source>
</reference>
<feature type="binding site" evidence="4">
    <location>
        <position position="158"/>
    </location>
    <ligand>
        <name>a divalent metal cation</name>
        <dbReference type="ChEBI" id="CHEBI:60240"/>
        <label>2</label>
    </ligand>
</feature>
<evidence type="ECO:0000256" key="4">
    <source>
        <dbReference type="PIRSR" id="PIRSR005902-1"/>
    </source>
</evidence>
<keyword evidence="3 5" id="KW-0378">Hydrolase</keyword>
<dbReference type="InterPro" id="IPR032466">
    <property type="entry name" value="Metal_Hydrolase"/>
</dbReference>
<dbReference type="SUPFAM" id="SSF51556">
    <property type="entry name" value="Metallo-dependent hydrolases"/>
    <property type="match status" value="1"/>
</dbReference>
<dbReference type="GO" id="GO:0046872">
    <property type="term" value="F:metal ion binding"/>
    <property type="evidence" value="ECO:0007669"/>
    <property type="project" value="UniProtKB-KW"/>
</dbReference>
<sequence>MSVNQTMQMTDIGANLTHDSFDADRDEVVRRARELDIDMVITGADPVGSERAIELAEQYRCRCTAGIHPHHADTADEHALTRIAEMSNHPLVCAVGETGLDYFRDFSPRDAQRMVFQAHLEIAAKNGLPLFLHERDASEDFINILEQHRSHLNYIVVHCFTGSAEALAAYIELDCHIGITGWLADERRGQHLIPLIETIPLDRLMIETDAPYLMPRNIKPKPKDRRNEPAYLPWVCQAVANATGESTDEVASRTHENAQRFFGLS</sequence>
<evidence type="ECO:0000256" key="3">
    <source>
        <dbReference type="ARBA" id="ARBA00022801"/>
    </source>
</evidence>
<gene>
    <name evidence="5" type="ORF">CNE99_08020</name>
</gene>
<dbReference type="CDD" id="cd01310">
    <property type="entry name" value="TatD_DNAse"/>
    <property type="match status" value="1"/>
</dbReference>
<dbReference type="PIRSF" id="PIRSF005902">
    <property type="entry name" value="DNase_TatD"/>
    <property type="match status" value="1"/>
</dbReference>